<keyword evidence="2" id="KW-1185">Reference proteome</keyword>
<dbReference type="Proteomes" id="UP000664795">
    <property type="component" value="Unassembled WGS sequence"/>
</dbReference>
<name>A0A939JZF6_9BACT</name>
<protein>
    <submittedName>
        <fullName evidence="1">DUF4249 domain-containing protein</fullName>
    </submittedName>
</protein>
<dbReference type="AlphaFoldDB" id="A0A939JZF6"/>
<gene>
    <name evidence="1" type="ORF">J2I48_10155</name>
</gene>
<dbReference type="PROSITE" id="PS51257">
    <property type="entry name" value="PROKAR_LIPOPROTEIN"/>
    <property type="match status" value="1"/>
</dbReference>
<accession>A0A939JZF6</accession>
<reference evidence="1 2" key="1">
    <citation type="submission" date="2021-03" db="EMBL/GenBank/DDBJ databases">
        <title>Fibrella sp. HMF5036 genome sequencing and assembly.</title>
        <authorList>
            <person name="Kang H."/>
            <person name="Kim H."/>
            <person name="Bae S."/>
            <person name="Joh K."/>
        </authorList>
    </citation>
    <scope>NUCLEOTIDE SEQUENCE [LARGE SCALE GENOMIC DNA]</scope>
    <source>
        <strain evidence="1 2">HMF5036</strain>
    </source>
</reference>
<evidence type="ECO:0000313" key="1">
    <source>
        <dbReference type="EMBL" id="MBO0931358.1"/>
    </source>
</evidence>
<dbReference type="InterPro" id="IPR025345">
    <property type="entry name" value="DUF4249"/>
</dbReference>
<proteinExistence type="predicted"/>
<sequence>MHVRQYGLIGLLGLLLGCVSTYDPDLALNARLVVVSGTLTDLPEQQVITLSRSRSGRDSANVSTPISNAVAEVVVNGAETLLLTETQPGTYVLPTGFRGKVGNTYQLRFRTSEGGRYASSEEAMAAVPGIDRAYDQFNPRGPKTNADGLPIPANDVYVDFADPAGTRNFYLWRWRLYETQAWCATCKQGRYVLRDIGPLGSGPIEVIGCVPDSSLSVTNLYDYTCRGNCWDIFYSTSIDVFADSYTNGQPQAGHKVASIPVYQRDPALIVIEQLSLSPNAYRYYKLFADQVQNTGTLADAPPAPISGNVKNQANPAENVVGYFAASSVAVNRYKINRQNVTSTGKFQGLFYAQNGRVPNVEVPKGETEYGKGLPSALCIPSRNRTDQLPPGWNQ</sequence>
<evidence type="ECO:0000313" key="2">
    <source>
        <dbReference type="Proteomes" id="UP000664795"/>
    </source>
</evidence>
<comment type="caution">
    <text evidence="1">The sequence shown here is derived from an EMBL/GenBank/DDBJ whole genome shotgun (WGS) entry which is preliminary data.</text>
</comment>
<dbReference type="Pfam" id="PF14054">
    <property type="entry name" value="DUF4249"/>
    <property type="match status" value="1"/>
</dbReference>
<organism evidence="1 2">
    <name type="scientific">Fibrella aquatilis</name>
    <dbReference type="NCBI Taxonomy" id="2817059"/>
    <lineage>
        <taxon>Bacteria</taxon>
        <taxon>Pseudomonadati</taxon>
        <taxon>Bacteroidota</taxon>
        <taxon>Cytophagia</taxon>
        <taxon>Cytophagales</taxon>
        <taxon>Spirosomataceae</taxon>
        <taxon>Fibrella</taxon>
    </lineage>
</organism>
<dbReference type="RefSeq" id="WP_207335320.1">
    <property type="nucleotide sequence ID" value="NZ_JAFMYU010000006.1"/>
</dbReference>
<dbReference type="EMBL" id="JAFMYU010000006">
    <property type="protein sequence ID" value="MBO0931358.1"/>
    <property type="molecule type" value="Genomic_DNA"/>
</dbReference>